<evidence type="ECO:0000256" key="7">
    <source>
        <dbReference type="SAM" id="Phobius"/>
    </source>
</evidence>
<dbReference type="InterPro" id="IPR021109">
    <property type="entry name" value="Peptidase_aspartic_dom_sf"/>
</dbReference>
<reference evidence="10 11" key="1">
    <citation type="submission" date="2015-12" db="EMBL/GenBank/DDBJ databases">
        <title>The genome of Folsomia candida.</title>
        <authorList>
            <person name="Faddeeva A."/>
            <person name="Derks M.F."/>
            <person name="Anvar Y."/>
            <person name="Smit S."/>
            <person name="Van Straalen N."/>
            <person name="Roelofs D."/>
        </authorList>
    </citation>
    <scope>NUCLEOTIDE SEQUENCE [LARGE SCALE GENOMIC DNA]</scope>
    <source>
        <strain evidence="10 11">VU population</strain>
        <tissue evidence="10">Whole body</tissue>
    </source>
</reference>
<sequence length="2484" mass="279526">MSSNSEQDPTPSSDDHNISGTSEGRSTRQRGPPALDVPFIAPTRKVRRKRNNSSSSSVQDVETDQSSSTSQHQPSSGLFASALNFFGATPKVPTPSSSFTKHETSAEESDTDDSFDSIDIEAMGETAFVQTLAALQSRANLHYIAFEQHESGLAPLSLPDEQLHLEDMKELGKDLTALHTACFTTFSTKKDPADVLSPLDKALEKYCTVHAIFAQSRSQLTTLVRTLALTTGAGLKPPNLSLPTFKGIHGEWPAFKAAFSTLVRNSSVFSPNEKLRLLKDALKGPAEDNLKDLQITDGNWTGVGSSHCQTGNGIHKLLATIRTTHAQIKLINLGRVTEAEVLYSYFILARLDARTIKEFNQSLATNDVPTLHVLTTWLERQAKNIDLTNEIRGQISKANDSKNGRDRRDQPPILAVQDQKVRFQSSSNQPRSRSPGPKGRSSSQQQKDTGNSSTASSHHTGERSKSPSGRTNQGRSQSPRHTAAPACAVCSSTLHRIHKCPEFTGYTVNARRDWVRSNTRCYNCMGTHSVKDCTSSHTCNLCKKKHHTLLHTGETLNHVNTIFASSSSRNQHDHRESSSGILPTAMVQIFHRHEREGFPARCLLDSGAEKCFITKAAVQRLGLPVYGDPQNFVVAGGTTTPSLGYTVLRIRHIFGLSTTLSILASVLPQITSSIPANSFDPSSWEHLTGLPLADPTFFKPGPIDILLGTAFMDMIMRGKKVEGPPGTPSAYLTEFGYVVQGRIGGECVFTISKPLSSIPKKPDMLISKPMFEMEQFWNIEELADRPHWTPREQACEDHFVKTTVRLPDGRYQIKWPFHQSPQLLGSSYKAALSRWLSMERKLINDPKLAAEYHGQLEDYLTQGHLEIIPQQELYKKPHFWIPHHAVFKESSTTTKMRIVFDASAKSSSGKSINSLLSVGPVIQAPLFDQLIRFRHKSIAMTADIAQMYRQISVDPAERDFARIIWRRHRKEPLQYYRHNRTPFGYTPASFMAVRCVHQTADDEAERFPIAAPVVKKSLYIDDFVHSEDGLDNAILLVNEIIQMLDCAKFELRKWSSSSAELLQHIPSHLHEPTRSLDLQNSETVDISKVFDPLGLLAPTIVTAKILMQRVWTHEIGWDEPLPQPLLTEWLDYATAPPVLQNLSIPRWTGYTAGSQWELHGFCDASEKAYAAAIYIRTVVNDHINCYLVASKSRVAPVRTATIPRLELQGAVLLADLMHHVRRQYTTEDFNVHYWTDSTICLHWIYSHPSKWKIYVANRVSQIQATSSPQQWTHVRSEENPADCCSRGLSPQELGDHPLWWKGPEWLLTEYTKPAFQPSACWDELMAKEAKVVLTLTSSPDHYVLLCLTRISSWSKDVRVLARILDICQRKSFRPNSPLPLASKALATAELCLVRLIQIMAYPELSTAIQSRFKPPKSQHYRFLQALHPFKDNDDIFRVGGRLQRSDLPLAARHPALLPGAHPLVRALVLQSHHALAHAGRLSVHNHIRQKYWIPNATKTIKSVIDKCLLCFRYKAQGLSQLMGQLPSARVNATRPFQHKGVDFFGPYSLRNFTGRAAHFKVWVALFTCLATRAIHLEIVSSLSQFGFLLAFRRFVARRGRPSHMYSDNGTNFVGAHHYLTDVRTRQLTTKGLTRALLHDMDLDLIVWRFNPPAAPSQGGIWESCVRLVKNHLKKLVADDTHSWEQFETILVFIEALLNSRPLTPVSEDPHDMEALTPAHFLTGPSPLSMLEDDVTHLRINRLDRYQLVLRRQQDLWHRCQIEYITALQKRTKWQNDVPDLQPNQMVLIIDDTASPLHWRIGRIKAVHPGQDGHVRVTTVETDTTYRDVKGAMVKTFKEVVRPITKLARIPVEQDEQDPRFKALPYPNQQPAVTTIVRPGRMYPTPHWNWIFTIMAIAASALPCSTSQVTQESYQGEVRFPIPDQWLTMTVAGCLLIFALAPLETFSPFLPFAIVTILPLNVARVYYREWIFCQTICQVYAFLVVGNSICTVTNLVAITVNRYIKIVHFRWYPSIFTDTSVRIALALIWIGSFELFRISQYRTTSGRTSTVDTALDAHLIRMVWTVSLGYVICFQPILILNWIDDAKTRFSPYFHLASYLTAWATSWVNLVIYSGTNKDYRRAYLSLFRPGRTRAARLPSVVTLTRIITIVVMIGLAIGNHEPQPDLTTKAPLCATSWENHKVIPECTSSAQWFHIQENGTVCSRSIQCGENQTVSSDAKECVTPAFNCESLSPFNVDDIECQASLDATHVDRLKIPPFCSSLCSVGGLTLRNCAQFTESYQAVPVVIVGHQAYPLETLHITQHARMKELSSYSCKGDCNPTECIAGECDGDPLFCTHFLCQNKNSFRSHTSKCQCTFNTSSIIHTISTDHGDVTPSCWGLMHVAVRRIRREPDPSEFLCEKCTIDCTVTGLQIYTPGRTTTTDIPLINNMLATAGQIAIEIWFENYDIPTKREISCPRVPICNLITCHLCVERWINASCYRTYH</sequence>
<dbReference type="GO" id="GO:0004930">
    <property type="term" value="F:G protein-coupled receptor activity"/>
    <property type="evidence" value="ECO:0007669"/>
    <property type="project" value="InterPro"/>
</dbReference>
<keyword evidence="3 7" id="KW-0812">Transmembrane</keyword>
<feature type="compositionally biased region" description="Polar residues" evidence="6">
    <location>
        <begin position="466"/>
        <end position="480"/>
    </location>
</feature>
<keyword evidence="10" id="KW-0261">Viral envelope protein</keyword>
<dbReference type="InterPro" id="IPR012337">
    <property type="entry name" value="RNaseH-like_sf"/>
</dbReference>
<name>A0A226E3I1_FOLCA</name>
<dbReference type="SUPFAM" id="SSF53098">
    <property type="entry name" value="Ribonuclease H-like"/>
    <property type="match status" value="1"/>
</dbReference>
<comment type="caution">
    <text evidence="10">The sequence shown here is derived from an EMBL/GenBank/DDBJ whole genome shotgun (WGS) entry which is preliminary data.</text>
</comment>
<evidence type="ECO:0000313" key="10">
    <source>
        <dbReference type="EMBL" id="OXA52292.1"/>
    </source>
</evidence>
<keyword evidence="11" id="KW-1185">Reference proteome</keyword>
<evidence type="ECO:0000256" key="5">
    <source>
        <dbReference type="ARBA" id="ARBA00023136"/>
    </source>
</evidence>
<feature type="transmembrane region" description="Helical" evidence="7">
    <location>
        <begin position="2135"/>
        <end position="2157"/>
    </location>
</feature>
<dbReference type="GO" id="GO:0071897">
    <property type="term" value="P:DNA biosynthetic process"/>
    <property type="evidence" value="ECO:0007669"/>
    <property type="project" value="UniProtKB-ARBA"/>
</dbReference>
<feature type="compositionally biased region" description="Polar residues" evidence="6">
    <location>
        <begin position="1"/>
        <end position="24"/>
    </location>
</feature>
<dbReference type="Gene3D" id="1.10.340.70">
    <property type="match status" value="1"/>
</dbReference>
<dbReference type="PROSITE" id="PS50994">
    <property type="entry name" value="INTEGRASE"/>
    <property type="match status" value="1"/>
</dbReference>
<evidence type="ECO:0000259" key="8">
    <source>
        <dbReference type="PROSITE" id="PS50262"/>
    </source>
</evidence>
<dbReference type="InterPro" id="IPR008042">
    <property type="entry name" value="Retrotrans_Pao"/>
</dbReference>
<feature type="compositionally biased region" description="Polar residues" evidence="6">
    <location>
        <begin position="448"/>
        <end position="458"/>
    </location>
</feature>
<dbReference type="SUPFAM" id="SSF81321">
    <property type="entry name" value="Family A G protein-coupled receptor-like"/>
    <property type="match status" value="1"/>
</dbReference>
<keyword evidence="10" id="KW-0946">Virion</keyword>
<dbReference type="InterPro" id="IPR005312">
    <property type="entry name" value="DUF1759"/>
</dbReference>
<feature type="transmembrane region" description="Helical" evidence="7">
    <location>
        <begin position="2058"/>
        <end position="2082"/>
    </location>
</feature>
<feature type="region of interest" description="Disordered" evidence="6">
    <location>
        <begin position="396"/>
        <end position="484"/>
    </location>
</feature>
<dbReference type="EMBL" id="LNIX01000007">
    <property type="protein sequence ID" value="OXA52292.1"/>
    <property type="molecule type" value="Genomic_DNA"/>
</dbReference>
<feature type="region of interest" description="Disordered" evidence="6">
    <location>
        <begin position="92"/>
        <end position="113"/>
    </location>
</feature>
<dbReference type="GO" id="GO:0016020">
    <property type="term" value="C:membrane"/>
    <property type="evidence" value="ECO:0007669"/>
    <property type="project" value="UniProtKB-SubCell"/>
</dbReference>
<dbReference type="InterPro" id="IPR017452">
    <property type="entry name" value="GPCR_Rhodpsn_7TM"/>
</dbReference>
<feature type="domain" description="Integrase catalytic" evidence="9">
    <location>
        <begin position="1531"/>
        <end position="1725"/>
    </location>
</feature>
<evidence type="ECO:0000256" key="6">
    <source>
        <dbReference type="SAM" id="MobiDB-lite"/>
    </source>
</evidence>
<feature type="transmembrane region" description="Helical" evidence="7">
    <location>
        <begin position="2019"/>
        <end position="2037"/>
    </location>
</feature>
<dbReference type="PROSITE" id="PS00237">
    <property type="entry name" value="G_PROTEIN_RECEP_F1_1"/>
    <property type="match status" value="1"/>
</dbReference>
<dbReference type="InterPro" id="IPR041588">
    <property type="entry name" value="Integrase_H2C2"/>
</dbReference>
<feature type="domain" description="G-protein coupled receptors family 1 profile" evidence="8">
    <location>
        <begin position="1934"/>
        <end position="2032"/>
    </location>
</feature>
<proteinExistence type="inferred from homology"/>
<dbReference type="CDD" id="cd00303">
    <property type="entry name" value="retropepsin_like"/>
    <property type="match status" value="1"/>
</dbReference>
<dbReference type="InterPro" id="IPR040676">
    <property type="entry name" value="DUF5641"/>
</dbReference>
<protein>
    <submittedName>
        <fullName evidence="10">Envelope glycoprotein</fullName>
    </submittedName>
</protein>
<dbReference type="GO" id="GO:0042575">
    <property type="term" value="C:DNA polymerase complex"/>
    <property type="evidence" value="ECO:0007669"/>
    <property type="project" value="UniProtKB-ARBA"/>
</dbReference>
<evidence type="ECO:0000313" key="11">
    <source>
        <dbReference type="Proteomes" id="UP000198287"/>
    </source>
</evidence>
<accession>A0A226E3I1</accession>
<feature type="transmembrane region" description="Helical" evidence="7">
    <location>
        <begin position="1978"/>
        <end position="1999"/>
    </location>
</feature>
<gene>
    <name evidence="10" type="ORF">Fcan01_12840</name>
</gene>
<dbReference type="Pfam" id="PF00001">
    <property type="entry name" value="7tm_1"/>
    <property type="match status" value="1"/>
</dbReference>
<dbReference type="Pfam" id="PF17921">
    <property type="entry name" value="Integrase_H2C2"/>
    <property type="match status" value="1"/>
</dbReference>
<keyword evidence="5 7" id="KW-0472">Membrane</keyword>
<dbReference type="Pfam" id="PF18701">
    <property type="entry name" value="DUF5641"/>
    <property type="match status" value="1"/>
</dbReference>
<dbReference type="Pfam" id="PF05380">
    <property type="entry name" value="Peptidase_A17"/>
    <property type="match status" value="1"/>
</dbReference>
<keyword evidence="4 7" id="KW-1133">Transmembrane helix</keyword>
<dbReference type="GO" id="GO:0003676">
    <property type="term" value="F:nucleic acid binding"/>
    <property type="evidence" value="ECO:0007669"/>
    <property type="project" value="InterPro"/>
</dbReference>
<organism evidence="10 11">
    <name type="scientific">Folsomia candida</name>
    <name type="common">Springtail</name>
    <dbReference type="NCBI Taxonomy" id="158441"/>
    <lineage>
        <taxon>Eukaryota</taxon>
        <taxon>Metazoa</taxon>
        <taxon>Ecdysozoa</taxon>
        <taxon>Arthropoda</taxon>
        <taxon>Hexapoda</taxon>
        <taxon>Collembola</taxon>
        <taxon>Entomobryomorpha</taxon>
        <taxon>Isotomoidea</taxon>
        <taxon>Isotomidae</taxon>
        <taxon>Proisotominae</taxon>
        <taxon>Folsomia</taxon>
    </lineage>
</organism>
<comment type="subcellular location">
    <subcellularLocation>
        <location evidence="1">Membrane</location>
    </subcellularLocation>
</comment>
<feature type="region of interest" description="Disordered" evidence="6">
    <location>
        <begin position="1"/>
        <end position="76"/>
    </location>
</feature>
<dbReference type="InterPro" id="IPR000276">
    <property type="entry name" value="GPCR_Rhodpsn"/>
</dbReference>
<dbReference type="STRING" id="158441.A0A226E3I1"/>
<dbReference type="Gene3D" id="1.20.1070.10">
    <property type="entry name" value="Rhodopsin 7-helix transmembrane proteins"/>
    <property type="match status" value="2"/>
</dbReference>
<evidence type="ECO:0000256" key="1">
    <source>
        <dbReference type="ARBA" id="ARBA00004370"/>
    </source>
</evidence>
<evidence type="ECO:0000259" key="9">
    <source>
        <dbReference type="PROSITE" id="PS50994"/>
    </source>
</evidence>
<dbReference type="PANTHER" id="PTHR47331">
    <property type="entry name" value="PHD-TYPE DOMAIN-CONTAINING PROTEIN"/>
    <property type="match status" value="1"/>
</dbReference>
<evidence type="ECO:0000256" key="2">
    <source>
        <dbReference type="ARBA" id="ARBA00010663"/>
    </source>
</evidence>
<feature type="compositionally biased region" description="Low complexity" evidence="6">
    <location>
        <begin position="424"/>
        <end position="447"/>
    </location>
</feature>
<feature type="transmembrane region" description="Helical" evidence="7">
    <location>
        <begin position="2094"/>
        <end position="2114"/>
    </location>
</feature>
<dbReference type="PROSITE" id="PS50262">
    <property type="entry name" value="G_PROTEIN_RECEP_F1_2"/>
    <property type="match status" value="1"/>
</dbReference>
<dbReference type="Gene3D" id="2.40.70.10">
    <property type="entry name" value="Acid Proteases"/>
    <property type="match status" value="1"/>
</dbReference>
<dbReference type="Pfam" id="PF03564">
    <property type="entry name" value="DUF1759"/>
    <property type="match status" value="1"/>
</dbReference>
<dbReference type="OrthoDB" id="8033604at2759"/>
<dbReference type="SUPFAM" id="SSF56672">
    <property type="entry name" value="DNA/RNA polymerases"/>
    <property type="match status" value="1"/>
</dbReference>
<evidence type="ECO:0000256" key="3">
    <source>
        <dbReference type="ARBA" id="ARBA00022692"/>
    </source>
</evidence>
<dbReference type="InterPro" id="IPR043502">
    <property type="entry name" value="DNA/RNA_pol_sf"/>
</dbReference>
<feature type="compositionally biased region" description="Basic and acidic residues" evidence="6">
    <location>
        <begin position="399"/>
        <end position="410"/>
    </location>
</feature>
<dbReference type="Proteomes" id="UP000198287">
    <property type="component" value="Unassembled WGS sequence"/>
</dbReference>
<feature type="compositionally biased region" description="Low complexity" evidence="6">
    <location>
        <begin position="52"/>
        <end position="76"/>
    </location>
</feature>
<evidence type="ECO:0000256" key="4">
    <source>
        <dbReference type="ARBA" id="ARBA00022989"/>
    </source>
</evidence>
<dbReference type="GO" id="GO:0015074">
    <property type="term" value="P:DNA integration"/>
    <property type="evidence" value="ECO:0007669"/>
    <property type="project" value="InterPro"/>
</dbReference>
<feature type="transmembrane region" description="Helical" evidence="7">
    <location>
        <begin position="1948"/>
        <end position="1966"/>
    </location>
</feature>
<dbReference type="Gene3D" id="3.30.420.10">
    <property type="entry name" value="Ribonuclease H-like superfamily/Ribonuclease H"/>
    <property type="match status" value="1"/>
</dbReference>
<dbReference type="InterPro" id="IPR001584">
    <property type="entry name" value="Integrase_cat-core"/>
</dbReference>
<dbReference type="InterPro" id="IPR036397">
    <property type="entry name" value="RNaseH_sf"/>
</dbReference>
<comment type="similarity">
    <text evidence="2">Belongs to the G-protein coupled receptor 1 family.</text>
</comment>